<protein>
    <submittedName>
        <fullName evidence="5">SDR family NAD(P)-dependent oxidoreductase</fullName>
    </submittedName>
</protein>
<dbReference type="InterPro" id="IPR002347">
    <property type="entry name" value="SDR_fam"/>
</dbReference>
<keyword evidence="6" id="KW-1185">Reference proteome</keyword>
<sequence length="277" mass="30883">MFNQKFSQKRAFVTGAASGLGLEICHQLAKHNWRLAIADINSERLSETKTELESLGAKEVIAIELNVTDVEAIFSAAEQIEQNWQGIDLLFNNAGIAGAGKIEEIEGNDWERVIDIDLWSVIYGCRAFIPMMKKQNSGHIINTASSAGTLAAAEMANYNVAKAGVVSLSETLKVELSPNNIGVTVLCPTVFKTNLGESITGKTAFERNLQQQLKESKITSADIVRKTFSAIKSNKLYVMPQSDATWGWRIKRLMPETYAKLMSYMYKNRIWIYKHLD</sequence>
<proteinExistence type="inferred from homology"/>
<keyword evidence="3" id="KW-0560">Oxidoreductase</keyword>
<dbReference type="PANTHER" id="PTHR43391">
    <property type="entry name" value="RETINOL DEHYDROGENASE-RELATED"/>
    <property type="match status" value="1"/>
</dbReference>
<dbReference type="CDD" id="cd05233">
    <property type="entry name" value="SDR_c"/>
    <property type="match status" value="1"/>
</dbReference>
<evidence type="ECO:0000313" key="5">
    <source>
        <dbReference type="EMBL" id="WNC73879.1"/>
    </source>
</evidence>
<gene>
    <name evidence="5" type="ORF">RGQ13_07770</name>
</gene>
<dbReference type="EMBL" id="CP134145">
    <property type="protein sequence ID" value="WNC73879.1"/>
    <property type="molecule type" value="Genomic_DNA"/>
</dbReference>
<dbReference type="PRINTS" id="PR00080">
    <property type="entry name" value="SDRFAMILY"/>
</dbReference>
<dbReference type="InterPro" id="IPR036291">
    <property type="entry name" value="NAD(P)-bd_dom_sf"/>
</dbReference>
<dbReference type="PANTHER" id="PTHR43391:SF14">
    <property type="entry name" value="DEHYDROGENASE_REDUCTASE SDR FAMILY PROTEIN 7-LIKE"/>
    <property type="match status" value="1"/>
</dbReference>
<keyword evidence="2" id="KW-0521">NADP</keyword>
<reference evidence="6" key="1">
    <citation type="submission" date="2023-09" db="EMBL/GenBank/DDBJ databases">
        <authorList>
            <person name="Li S."/>
            <person name="Li X."/>
            <person name="Zhang C."/>
            <person name="Zhao Z."/>
        </authorList>
    </citation>
    <scope>NUCLEOTIDE SEQUENCE [LARGE SCALE GENOMIC DNA]</scope>
    <source>
        <strain evidence="6">SQ149</strain>
    </source>
</reference>
<dbReference type="RefSeq" id="WP_348392989.1">
    <property type="nucleotide sequence ID" value="NZ_CP134145.1"/>
</dbReference>
<organism evidence="5 6">
    <name type="scientific">Thalassotalea psychrophila</name>
    <dbReference type="NCBI Taxonomy" id="3065647"/>
    <lineage>
        <taxon>Bacteria</taxon>
        <taxon>Pseudomonadati</taxon>
        <taxon>Pseudomonadota</taxon>
        <taxon>Gammaproteobacteria</taxon>
        <taxon>Alteromonadales</taxon>
        <taxon>Colwelliaceae</taxon>
        <taxon>Thalassotalea</taxon>
    </lineage>
</organism>
<evidence type="ECO:0000313" key="6">
    <source>
        <dbReference type="Proteomes" id="UP001258994"/>
    </source>
</evidence>
<dbReference type="Proteomes" id="UP001258994">
    <property type="component" value="Chromosome"/>
</dbReference>
<name>A0ABY9U3S9_9GAMM</name>
<dbReference type="Gene3D" id="3.40.50.720">
    <property type="entry name" value="NAD(P)-binding Rossmann-like Domain"/>
    <property type="match status" value="1"/>
</dbReference>
<dbReference type="PRINTS" id="PR00081">
    <property type="entry name" value="GDHRDH"/>
</dbReference>
<evidence type="ECO:0000256" key="1">
    <source>
        <dbReference type="ARBA" id="ARBA00006484"/>
    </source>
</evidence>
<evidence type="ECO:0000256" key="3">
    <source>
        <dbReference type="ARBA" id="ARBA00023002"/>
    </source>
</evidence>
<dbReference type="SUPFAM" id="SSF51735">
    <property type="entry name" value="NAD(P)-binding Rossmann-fold domains"/>
    <property type="match status" value="1"/>
</dbReference>
<comment type="similarity">
    <text evidence="1 4">Belongs to the short-chain dehydrogenases/reductases (SDR) family.</text>
</comment>
<evidence type="ECO:0000256" key="4">
    <source>
        <dbReference type="RuleBase" id="RU000363"/>
    </source>
</evidence>
<dbReference type="Pfam" id="PF00106">
    <property type="entry name" value="adh_short"/>
    <property type="match status" value="1"/>
</dbReference>
<evidence type="ECO:0000256" key="2">
    <source>
        <dbReference type="ARBA" id="ARBA00022857"/>
    </source>
</evidence>
<accession>A0ABY9U3S9</accession>